<evidence type="ECO:0000256" key="2">
    <source>
        <dbReference type="ARBA" id="ARBA00012071"/>
    </source>
</evidence>
<keyword evidence="5" id="KW-0808">Transferase</keyword>
<evidence type="ECO:0000256" key="3">
    <source>
        <dbReference type="ARBA" id="ARBA00022516"/>
    </source>
</evidence>
<dbReference type="GO" id="GO:0016020">
    <property type="term" value="C:membrane"/>
    <property type="evidence" value="ECO:0007669"/>
    <property type="project" value="GOC"/>
</dbReference>
<evidence type="ECO:0000256" key="8">
    <source>
        <dbReference type="ARBA" id="ARBA00022840"/>
    </source>
</evidence>
<evidence type="ECO:0000256" key="6">
    <source>
        <dbReference type="ARBA" id="ARBA00022741"/>
    </source>
</evidence>
<keyword evidence="6" id="KW-0547">Nucleotide-binding</keyword>
<name>A0A2N9HJV3_FAGSY</name>
<dbReference type="HAMAP" id="MF_00409">
    <property type="entry name" value="LpxK"/>
    <property type="match status" value="1"/>
</dbReference>
<dbReference type="GO" id="GO:0009245">
    <property type="term" value="P:lipid A biosynthetic process"/>
    <property type="evidence" value="ECO:0007669"/>
    <property type="project" value="UniProtKB-KW"/>
</dbReference>
<keyword evidence="3" id="KW-0444">Lipid biosynthesis</keyword>
<dbReference type="EMBL" id="OIVN01003935">
    <property type="protein sequence ID" value="SPD14466.1"/>
    <property type="molecule type" value="Genomic_DNA"/>
</dbReference>
<dbReference type="GO" id="GO:0009029">
    <property type="term" value="F:lipid-A 4'-kinase activity"/>
    <property type="evidence" value="ECO:0007669"/>
    <property type="project" value="UniProtKB-EC"/>
</dbReference>
<keyword evidence="4" id="KW-0441">Lipid A biosynthesis</keyword>
<evidence type="ECO:0000256" key="1">
    <source>
        <dbReference type="ARBA" id="ARBA00004870"/>
    </source>
</evidence>
<dbReference type="PANTHER" id="PTHR42724:SF1">
    <property type="entry name" value="TETRAACYLDISACCHARIDE 4'-KINASE, MITOCHONDRIAL-RELATED"/>
    <property type="match status" value="1"/>
</dbReference>
<keyword evidence="9" id="KW-0443">Lipid metabolism</keyword>
<evidence type="ECO:0000313" key="10">
    <source>
        <dbReference type="EMBL" id="SPD14466.1"/>
    </source>
</evidence>
<dbReference type="EC" id="2.7.1.130" evidence="2"/>
<dbReference type="AlphaFoldDB" id="A0A2N9HJV3"/>
<evidence type="ECO:0000256" key="9">
    <source>
        <dbReference type="ARBA" id="ARBA00023098"/>
    </source>
</evidence>
<evidence type="ECO:0000256" key="7">
    <source>
        <dbReference type="ARBA" id="ARBA00022777"/>
    </source>
</evidence>
<proteinExistence type="inferred from homology"/>
<dbReference type="Pfam" id="PF02606">
    <property type="entry name" value="LpxK"/>
    <property type="match status" value="1"/>
</dbReference>
<evidence type="ECO:0000256" key="4">
    <source>
        <dbReference type="ARBA" id="ARBA00022556"/>
    </source>
</evidence>
<keyword evidence="8" id="KW-0067">ATP-binding</keyword>
<evidence type="ECO:0000256" key="5">
    <source>
        <dbReference type="ARBA" id="ARBA00022679"/>
    </source>
</evidence>
<organism evidence="10">
    <name type="scientific">Fagus sylvatica</name>
    <name type="common">Beechnut</name>
    <dbReference type="NCBI Taxonomy" id="28930"/>
    <lineage>
        <taxon>Eukaryota</taxon>
        <taxon>Viridiplantae</taxon>
        <taxon>Streptophyta</taxon>
        <taxon>Embryophyta</taxon>
        <taxon>Tracheophyta</taxon>
        <taxon>Spermatophyta</taxon>
        <taxon>Magnoliopsida</taxon>
        <taxon>eudicotyledons</taxon>
        <taxon>Gunneridae</taxon>
        <taxon>Pentapetalae</taxon>
        <taxon>rosids</taxon>
        <taxon>fabids</taxon>
        <taxon>Fagales</taxon>
        <taxon>Fagaceae</taxon>
        <taxon>Fagus</taxon>
    </lineage>
</organism>
<dbReference type="GO" id="GO:0005524">
    <property type="term" value="F:ATP binding"/>
    <property type="evidence" value="ECO:0007669"/>
    <property type="project" value="UniProtKB-KW"/>
</dbReference>
<sequence length="398" mass="44975">MEKLRVVVKEIAYTQNHAKLTPLQRSLFIPILSFASTLYRIALSLRHSLYRFRLFRNHRLPVPVISVGNLTWGGNGKTPMVEFIARWLAESGISPLILTRGYAGGDEARMLERHLFGRPAKIGVGANRAAVAASYFERYGYVDPRSSTSNQKLCLEQKVESHLNLEKIGAVILDDGMQHWSLQRDLEIVMINGLMLWGNCQLVPLGPLREPLTALRRADVAVVHHADLVSEQNLKDIEHVIREVKESLPIFFTRMTPSYFFEVANINSKLPLGALCNTIILCLSAIGSANAFVAAMEKIGASYVDRLDFSDHHVFRARDVEMIRRRLEELEEKFGSKPIVVVTEKDYDRDSEILKHLHPFKVLALCSELQTISHRGCSENGFKKLLKELLRVKLPGAN</sequence>
<comment type="pathway">
    <text evidence="1">Glycolipid biosynthesis; lipid IV(A) biosynthesis; lipid IV(A) from (3R)-3-hydroxytetradecanoyl-[acyl-carrier-protein] and UDP-N-acetyl-alpha-D-glucosamine: step 6/6.</text>
</comment>
<reference evidence="10" key="1">
    <citation type="submission" date="2018-02" db="EMBL/GenBank/DDBJ databases">
        <authorList>
            <person name="Cohen D.B."/>
            <person name="Kent A.D."/>
        </authorList>
    </citation>
    <scope>NUCLEOTIDE SEQUENCE</scope>
</reference>
<protein>
    <recommendedName>
        <fullName evidence="2">tetraacyldisaccharide 4'-kinase</fullName>
        <ecNumber evidence="2">2.7.1.130</ecNumber>
    </recommendedName>
</protein>
<dbReference type="UniPathway" id="UPA00359">
    <property type="reaction ID" value="UER00482"/>
</dbReference>
<accession>A0A2N9HJV3</accession>
<keyword evidence="7" id="KW-0418">Kinase</keyword>
<dbReference type="PANTHER" id="PTHR42724">
    <property type="entry name" value="TETRAACYLDISACCHARIDE 4'-KINASE"/>
    <property type="match status" value="1"/>
</dbReference>
<gene>
    <name evidence="10" type="ORF">FSB_LOCUS42348</name>
</gene>
<dbReference type="InterPro" id="IPR003758">
    <property type="entry name" value="LpxK"/>
</dbReference>